<dbReference type="STRING" id="638303.Thal_0448"/>
<evidence type="ECO:0000256" key="6">
    <source>
        <dbReference type="HAMAP-Rule" id="MF_00269"/>
    </source>
</evidence>
<comment type="similarity">
    <text evidence="6">Belongs to the peroxiredoxin family. Tpx subfamily.</text>
</comment>
<dbReference type="eggNOG" id="COG2077">
    <property type="taxonomic scope" value="Bacteria"/>
</dbReference>
<dbReference type="Gene3D" id="3.40.30.10">
    <property type="entry name" value="Glutaredoxin"/>
    <property type="match status" value="1"/>
</dbReference>
<dbReference type="PANTHER" id="PTHR43110">
    <property type="entry name" value="THIOL PEROXIDASE"/>
    <property type="match status" value="1"/>
</dbReference>
<dbReference type="RefSeq" id="WP_012991489.1">
    <property type="nucleotide sequence ID" value="NC_013894.1"/>
</dbReference>
<feature type="domain" description="Thioredoxin" evidence="7">
    <location>
        <begin position="19"/>
        <end position="169"/>
    </location>
</feature>
<dbReference type="HAMAP" id="MF_00269">
    <property type="entry name" value="Tpx"/>
    <property type="match status" value="1"/>
</dbReference>
<evidence type="ECO:0000256" key="4">
    <source>
        <dbReference type="ARBA" id="ARBA00023157"/>
    </source>
</evidence>
<accession>D3SPJ5</accession>
<protein>
    <recommendedName>
        <fullName evidence="6">Thiol peroxidase</fullName>
        <shortName evidence="6">Tpx</shortName>
        <ecNumber evidence="6">1.11.1.24</ecNumber>
    </recommendedName>
    <alternativeName>
        <fullName evidence="6">Peroxiredoxin tpx</fullName>
        <shortName evidence="6">Prx</shortName>
    </alternativeName>
    <alternativeName>
        <fullName evidence="6">Thioredoxin peroxidase</fullName>
    </alternativeName>
    <alternativeName>
        <fullName evidence="6">Thioredoxin-dependent peroxiredoxin</fullName>
    </alternativeName>
</protein>
<keyword evidence="9" id="KW-1185">Reference proteome</keyword>
<dbReference type="PROSITE" id="PS01265">
    <property type="entry name" value="TPX"/>
    <property type="match status" value="1"/>
</dbReference>
<dbReference type="InterPro" id="IPR002065">
    <property type="entry name" value="TPX"/>
</dbReference>
<comment type="subunit">
    <text evidence="6">Homodimer.</text>
</comment>
<reference evidence="9" key="1">
    <citation type="journal article" date="2010" name="Stand. Genomic Sci.">
        <title>Complete genome sequence of Thermocrinis albus type strain (HI 11/12T).</title>
        <authorList>
            <person name="Wirth R."/>
            <person name="Sikorski J."/>
            <person name="Brambilla E."/>
            <person name="Misra M."/>
            <person name="Lapidus A."/>
            <person name="Copeland A."/>
            <person name="Nolan M."/>
            <person name="Lucas S."/>
            <person name="Chen F."/>
            <person name="Tice H."/>
            <person name="Cheng J.F."/>
            <person name="Han C."/>
            <person name="Detter J.C."/>
            <person name="Tapia R."/>
            <person name="Bruce D."/>
            <person name="Goodwin L."/>
            <person name="Pitluck S."/>
            <person name="Pati A."/>
            <person name="Anderson I."/>
            <person name="Ivanova N."/>
            <person name="Mavromatis K."/>
            <person name="Mikhailova N."/>
            <person name="Chen A."/>
            <person name="Palaniappan K."/>
            <person name="Bilek Y."/>
            <person name="Hader T."/>
            <person name="Land M."/>
            <person name="Hauser L."/>
            <person name="Chang Y.J."/>
            <person name="Jeffries C.D."/>
            <person name="Tindall B.J."/>
            <person name="Rohde M."/>
            <person name="Goker M."/>
            <person name="Bristow J."/>
            <person name="Eisen J.A."/>
            <person name="Markowitz V."/>
            <person name="Hugenholtz P."/>
            <person name="Kyrpides N.C."/>
            <person name="Klenk H.P."/>
        </authorList>
    </citation>
    <scope>NUCLEOTIDE SEQUENCE [LARGE SCALE GENOMIC DNA]</scope>
    <source>
        <strain evidence="9">DSM 14484 / JCM 11386 / HI 11/12</strain>
    </source>
</reference>
<name>D3SPJ5_THEAH</name>
<dbReference type="KEGG" id="tal:Thal_0448"/>
<dbReference type="Proteomes" id="UP000002043">
    <property type="component" value="Chromosome"/>
</dbReference>
<dbReference type="InterPro" id="IPR036249">
    <property type="entry name" value="Thioredoxin-like_sf"/>
</dbReference>
<dbReference type="EC" id="1.11.1.24" evidence="6"/>
<evidence type="ECO:0000313" key="8">
    <source>
        <dbReference type="EMBL" id="ADC89082.1"/>
    </source>
</evidence>
<dbReference type="GO" id="GO:0008379">
    <property type="term" value="F:thioredoxin peroxidase activity"/>
    <property type="evidence" value="ECO:0007669"/>
    <property type="project" value="UniProtKB-UniRule"/>
</dbReference>
<evidence type="ECO:0000256" key="2">
    <source>
        <dbReference type="ARBA" id="ARBA00022862"/>
    </source>
</evidence>
<dbReference type="InterPro" id="IPR018219">
    <property type="entry name" value="Tpx_CS"/>
</dbReference>
<dbReference type="AlphaFoldDB" id="D3SPJ5"/>
<organism evidence="8 9">
    <name type="scientific">Thermocrinis albus (strain DSM 14484 / JCM 11386 / HI 11/12)</name>
    <dbReference type="NCBI Taxonomy" id="638303"/>
    <lineage>
        <taxon>Bacteria</taxon>
        <taxon>Pseudomonadati</taxon>
        <taxon>Aquificota</taxon>
        <taxon>Aquificia</taxon>
        <taxon>Aquificales</taxon>
        <taxon>Aquificaceae</taxon>
        <taxon>Thermocrinis</taxon>
    </lineage>
</organism>
<evidence type="ECO:0000313" key="9">
    <source>
        <dbReference type="Proteomes" id="UP000002043"/>
    </source>
</evidence>
<keyword evidence="2 6" id="KW-0049">Antioxidant</keyword>
<dbReference type="SUPFAM" id="SSF52833">
    <property type="entry name" value="Thioredoxin-like"/>
    <property type="match status" value="1"/>
</dbReference>
<dbReference type="Pfam" id="PF08534">
    <property type="entry name" value="Redoxin"/>
    <property type="match status" value="1"/>
</dbReference>
<dbReference type="InterPro" id="IPR013740">
    <property type="entry name" value="Redoxin"/>
</dbReference>
<evidence type="ECO:0000256" key="1">
    <source>
        <dbReference type="ARBA" id="ARBA00022559"/>
    </source>
</evidence>
<dbReference type="CDD" id="cd03014">
    <property type="entry name" value="PRX_Atyp2cys"/>
    <property type="match status" value="1"/>
</dbReference>
<evidence type="ECO:0000256" key="3">
    <source>
        <dbReference type="ARBA" id="ARBA00023002"/>
    </source>
</evidence>
<dbReference type="InterPro" id="IPR013766">
    <property type="entry name" value="Thioredoxin_domain"/>
</dbReference>
<feature type="active site" description="Cysteine sulfenic acid (-SOH) intermediate" evidence="6">
    <location>
        <position position="61"/>
    </location>
</feature>
<proteinExistence type="inferred from homology"/>
<dbReference type="HOGENOM" id="CLU_042529_12_2_0"/>
<gene>
    <name evidence="6" type="primary">tpx</name>
    <name evidence="8" type="ordered locus">Thal_0448</name>
</gene>
<evidence type="ECO:0000259" key="7">
    <source>
        <dbReference type="PROSITE" id="PS51352"/>
    </source>
</evidence>
<evidence type="ECO:0000256" key="5">
    <source>
        <dbReference type="ARBA" id="ARBA00023284"/>
    </source>
</evidence>
<keyword evidence="3 6" id="KW-0560">Oxidoreductase</keyword>
<dbReference type="NCBIfam" id="NF001808">
    <property type="entry name" value="PRK00522.1"/>
    <property type="match status" value="1"/>
</dbReference>
<sequence>MAQTVNLKGSPVTLIGSLPNVGDRAPEAIVVTKDLQEKTVGGAKGVVQVIITVPSLDTPVCETETKKFNEMLAGMTGVDVTVVSMDLPFAQKRFCESFNIGNVTVASDFRYRDMEKYGVLIGEGALKGILARAVFIVDKEGKVAYVQLVPEITQEPNYDEVINKVKELL</sequence>
<comment type="miscellaneous">
    <text evidence="6">The active site is a conserved redox-active cysteine residue, the peroxidatic cysteine (C(P)), which makes the nucleophilic attack on the peroxide substrate. The peroxide oxidizes the C(P)-SH to cysteine sulfenic acid (C(P)-SOH), which then reacts with another cysteine residue, the resolving cysteine (C(R)), to form a disulfide bridge. The disulfide is subsequently reduced by an appropriate electron donor to complete the catalytic cycle. In this atypical 2-Cys peroxiredoxin, C(R) is present in the same subunit to form an intramolecular disulfide. The disulfide is subsequently reduced by thioredoxin.</text>
</comment>
<dbReference type="EMBL" id="CP001931">
    <property type="protein sequence ID" value="ADC89082.1"/>
    <property type="molecule type" value="Genomic_DNA"/>
</dbReference>
<comment type="catalytic activity">
    <reaction evidence="6">
        <text>a hydroperoxide + [thioredoxin]-dithiol = an alcohol + [thioredoxin]-disulfide + H2O</text>
        <dbReference type="Rhea" id="RHEA:62620"/>
        <dbReference type="Rhea" id="RHEA-COMP:10698"/>
        <dbReference type="Rhea" id="RHEA-COMP:10700"/>
        <dbReference type="ChEBI" id="CHEBI:15377"/>
        <dbReference type="ChEBI" id="CHEBI:29950"/>
        <dbReference type="ChEBI" id="CHEBI:30879"/>
        <dbReference type="ChEBI" id="CHEBI:35924"/>
        <dbReference type="ChEBI" id="CHEBI:50058"/>
        <dbReference type="EC" id="1.11.1.24"/>
    </reaction>
</comment>
<keyword evidence="1 6" id="KW-0575">Peroxidase</keyword>
<keyword evidence="5 6" id="KW-0676">Redox-active center</keyword>
<comment type="function">
    <text evidence="6">Thiol-specific peroxidase that catalyzes the reduction of hydrogen peroxide and organic hydroperoxides to water and alcohols, respectively. Plays a role in cell protection against oxidative stress by detoxifying peroxides.</text>
</comment>
<dbReference type="PANTHER" id="PTHR43110:SF1">
    <property type="entry name" value="THIOL PEROXIDASE"/>
    <property type="match status" value="1"/>
</dbReference>
<keyword evidence="4 6" id="KW-1015">Disulfide bond</keyword>
<dbReference type="PROSITE" id="PS51352">
    <property type="entry name" value="THIOREDOXIN_2"/>
    <property type="match status" value="1"/>
</dbReference>
<feature type="disulfide bond" description="Redox-active" evidence="6">
    <location>
        <begin position="61"/>
        <end position="95"/>
    </location>
</feature>
<dbReference type="OrthoDB" id="9781543at2"/>
<dbReference type="InterPro" id="IPR050455">
    <property type="entry name" value="Tpx_Peroxidase_subfamily"/>
</dbReference>